<dbReference type="GO" id="GO:0005576">
    <property type="term" value="C:extracellular region"/>
    <property type="evidence" value="ECO:0007669"/>
    <property type="project" value="UniProtKB-SubCell"/>
</dbReference>
<evidence type="ECO:0000256" key="2">
    <source>
        <dbReference type="ARBA" id="ARBA00022525"/>
    </source>
</evidence>
<keyword evidence="3" id="KW-0732">Signal</keyword>
<dbReference type="RefSeq" id="WP_119755736.1">
    <property type="nucleotide sequence ID" value="NZ_CP032382.1"/>
</dbReference>
<evidence type="ECO:0000256" key="3">
    <source>
        <dbReference type="ARBA" id="ARBA00022729"/>
    </source>
</evidence>
<dbReference type="NCBIfam" id="TIGR04183">
    <property type="entry name" value="Por_Secre_tail"/>
    <property type="match status" value="1"/>
</dbReference>
<dbReference type="KEGG" id="chk:D4L85_18730"/>
<proteinExistence type="predicted"/>
<evidence type="ECO:0000313" key="7">
    <source>
        <dbReference type="Proteomes" id="UP000266183"/>
    </source>
</evidence>
<dbReference type="Gene3D" id="2.60.40.10">
    <property type="entry name" value="Immunoglobulins"/>
    <property type="match status" value="4"/>
</dbReference>
<feature type="domain" description="SD-repeat containing protein B" evidence="5">
    <location>
        <begin position="629"/>
        <end position="676"/>
    </location>
</feature>
<keyword evidence="2" id="KW-0964">Secreted</keyword>
<evidence type="ECO:0000313" key="6">
    <source>
        <dbReference type="EMBL" id="AYB32483.1"/>
    </source>
</evidence>
<evidence type="ECO:0000256" key="1">
    <source>
        <dbReference type="ARBA" id="ARBA00004613"/>
    </source>
</evidence>
<dbReference type="Proteomes" id="UP000266183">
    <property type="component" value="Chromosome"/>
</dbReference>
<reference evidence="7" key="1">
    <citation type="submission" date="2018-09" db="EMBL/GenBank/DDBJ databases">
        <title>Chryseolinea sp. KIS68-18 isolated from soil.</title>
        <authorList>
            <person name="Weon H.-Y."/>
            <person name="Kwon S.-W."/>
            <person name="Lee S.A."/>
        </authorList>
    </citation>
    <scope>NUCLEOTIDE SEQUENCE [LARGE SCALE GENOMIC DNA]</scope>
    <source>
        <strain evidence="7">KIS68-18</strain>
    </source>
</reference>
<sequence>MKNLIGTGLLVLTAVAGYCQDLVITNVSGSKTFDRYMPFTVSATLTNQGIVDIAKATYIYAYLSTDAVIDGADVQMGSFYVTSIKAGQSLVPAFSAYYDVVSPPGTYYLILKADAQDAQVETDESNNISVVSGYVVNTPNIDFTFQSFSLNKSSAAIDDVVVPVYTVKNGGTTPFAGSIYTSFYLSTDNVYDASDVKLNDYYNKFSSGQATSQTWYQLMMPHKPTGQYYIIGITDRNYNDQSEVAETNEGNNTVSAPLTLVNNNIDLDLTSGNAPSASYIEAGMSQIHVDFNLKNKGTTGVLGYSINAYLSPDPVLDIGDYLINVPWPLTHDSYYVPAGGQIFNSLSVDLNNLVDPRVWGTNYVIIKVNADGAVAETNTGNNTATSMGTITINPPVANVGISNANFSGAYNNLDNQLEVDGALINRGSFYSGGVTSTVSIRNASNVQVYSTMKYEYVYLYPGMTSAFHWELPLSSALAPGQYTLTIQSANDPNPYSIPLTIQEAKFNFYGTVKGEDGVFLTKGNVFLYRKENNTIKFVDQKQLATPDSTFSFQVDTRQYTLYFIPDKTAFPGYVPTILGKTVMLNDQSFLSLTEDKGVRLEILKVNPLPSGSKIISGTVSQTENPVGRGSVEGLSVILLSTSGDVVGLTQTDDTGFYQFTNLPEGQYQVLISFPLDEPQMEEPITADVTLRNAQVDISVSPEGTQGHVTEILLKQHITFGKMSGKRYADGPFALEASTDASLPLSYTSSRPDVAKIEAGKVVIVGVGTTTITALQPGDDIYQPATPVEQTLVIAKALQQISFSEIGLVESAEDISLDAAASSTLPVSYVSEHPEVATVEGQVLKIHGSGETLISALQPGNDNYEPAENVSRKLTVQLITGIEDPLANVTVHPNPTADFLIFSSSSPIQQVAITDVTGRSQALKVADHVADLRRFEAGVYVVKVQYSNGVKVFKVMKE</sequence>
<dbReference type="InterPro" id="IPR026444">
    <property type="entry name" value="Secre_tail"/>
</dbReference>
<accession>A0A385SL42</accession>
<comment type="subcellular location">
    <subcellularLocation>
        <location evidence="1">Secreted</location>
    </subcellularLocation>
</comment>
<keyword evidence="7" id="KW-1185">Reference proteome</keyword>
<dbReference type="Pfam" id="PF07705">
    <property type="entry name" value="CARDB"/>
    <property type="match status" value="1"/>
</dbReference>
<gene>
    <name evidence="6" type="ORF">D4L85_18730</name>
</gene>
<evidence type="ECO:0000259" key="5">
    <source>
        <dbReference type="Pfam" id="PF17210"/>
    </source>
</evidence>
<dbReference type="Pfam" id="PF17210">
    <property type="entry name" value="SdrD_B"/>
    <property type="match status" value="1"/>
</dbReference>
<dbReference type="OrthoDB" id="972884at2"/>
<dbReference type="AlphaFoldDB" id="A0A385SL42"/>
<feature type="domain" description="CARDB" evidence="4">
    <location>
        <begin position="21"/>
        <end position="128"/>
    </location>
</feature>
<dbReference type="InterPro" id="IPR033764">
    <property type="entry name" value="Sdr_B"/>
</dbReference>
<dbReference type="EMBL" id="CP032382">
    <property type="protein sequence ID" value="AYB32483.1"/>
    <property type="molecule type" value="Genomic_DNA"/>
</dbReference>
<dbReference type="InterPro" id="IPR011635">
    <property type="entry name" value="CARDB"/>
</dbReference>
<dbReference type="SUPFAM" id="SSF117074">
    <property type="entry name" value="Hypothetical protein PA1324"/>
    <property type="match status" value="1"/>
</dbReference>
<dbReference type="Gene3D" id="2.60.40.1080">
    <property type="match status" value="1"/>
</dbReference>
<evidence type="ECO:0000259" key="4">
    <source>
        <dbReference type="Pfam" id="PF07705"/>
    </source>
</evidence>
<name>A0A385SL42_9BACT</name>
<protein>
    <submittedName>
        <fullName evidence="6">T9SS C-terminal target domain-containing protein</fullName>
    </submittedName>
</protein>
<organism evidence="6 7">
    <name type="scientific">Chryseolinea soli</name>
    <dbReference type="NCBI Taxonomy" id="2321403"/>
    <lineage>
        <taxon>Bacteria</taxon>
        <taxon>Pseudomonadati</taxon>
        <taxon>Bacteroidota</taxon>
        <taxon>Cytophagia</taxon>
        <taxon>Cytophagales</taxon>
        <taxon>Fulvivirgaceae</taxon>
        <taxon>Chryseolinea</taxon>
    </lineage>
</organism>
<dbReference type="InterPro" id="IPR013783">
    <property type="entry name" value="Ig-like_fold"/>
</dbReference>